<dbReference type="EMBL" id="BSNS01000007">
    <property type="protein sequence ID" value="GLQ54026.1"/>
    <property type="molecule type" value="Genomic_DNA"/>
</dbReference>
<organism evidence="2 3">
    <name type="scientific">Devosia nitrariae</name>
    <dbReference type="NCBI Taxonomy" id="2071872"/>
    <lineage>
        <taxon>Bacteria</taxon>
        <taxon>Pseudomonadati</taxon>
        <taxon>Pseudomonadota</taxon>
        <taxon>Alphaproteobacteria</taxon>
        <taxon>Hyphomicrobiales</taxon>
        <taxon>Devosiaceae</taxon>
        <taxon>Devosia</taxon>
    </lineage>
</organism>
<keyword evidence="3" id="KW-1185">Reference proteome</keyword>
<feature type="domain" description="AB hydrolase-1" evidence="1">
    <location>
        <begin position="25"/>
        <end position="249"/>
    </location>
</feature>
<accession>A0ABQ5W2I3</accession>
<dbReference type="Gene3D" id="3.40.50.1820">
    <property type="entry name" value="alpha/beta hydrolase"/>
    <property type="match status" value="1"/>
</dbReference>
<sequence>MGGNEVISKDGTRIAFERVGDGPALILVGGALSDRSGWAPLAKLLAPRLTVFSYDRRGRGDSEDTPPYSVEREIEDLEVLIEEAGGAAFVHGQSSGAVLALETTARLPAKVQKLSLYEPPFIIDDSRPPPPENYVRHINELIAANRRGDAVKFFMTEVVGAPAEAVAEMRNAPTWPALEALAHTLAYDLAVLGDNMAGDPLPAEQWTTATAPTLVMDGGGSPPWIRNSARAVADVLPDAQHRTLDGQTHNAAPEVLAPEIERFFLG</sequence>
<evidence type="ECO:0000313" key="2">
    <source>
        <dbReference type="EMBL" id="GLQ54026.1"/>
    </source>
</evidence>
<keyword evidence="2" id="KW-0378">Hydrolase</keyword>
<dbReference type="SUPFAM" id="SSF53474">
    <property type="entry name" value="alpha/beta-Hydrolases"/>
    <property type="match status" value="1"/>
</dbReference>
<dbReference type="PANTHER" id="PTHR43433">
    <property type="entry name" value="HYDROLASE, ALPHA/BETA FOLD FAMILY PROTEIN"/>
    <property type="match status" value="1"/>
</dbReference>
<reference evidence="3" key="1">
    <citation type="journal article" date="2019" name="Int. J. Syst. Evol. Microbiol.">
        <title>The Global Catalogue of Microorganisms (GCM) 10K type strain sequencing project: providing services to taxonomists for standard genome sequencing and annotation.</title>
        <authorList>
            <consortium name="The Broad Institute Genomics Platform"/>
            <consortium name="The Broad Institute Genome Sequencing Center for Infectious Disease"/>
            <person name="Wu L."/>
            <person name="Ma J."/>
        </authorList>
    </citation>
    <scope>NUCLEOTIDE SEQUENCE [LARGE SCALE GENOMIC DNA]</scope>
    <source>
        <strain evidence="3">NBRC 112416</strain>
    </source>
</reference>
<dbReference type="InterPro" id="IPR050471">
    <property type="entry name" value="AB_hydrolase"/>
</dbReference>
<dbReference type="GO" id="GO:0016787">
    <property type="term" value="F:hydrolase activity"/>
    <property type="evidence" value="ECO:0007669"/>
    <property type="project" value="UniProtKB-KW"/>
</dbReference>
<evidence type="ECO:0000259" key="1">
    <source>
        <dbReference type="Pfam" id="PF12697"/>
    </source>
</evidence>
<protein>
    <submittedName>
        <fullName evidence="2">Alpha/beta hydrolase</fullName>
    </submittedName>
</protein>
<evidence type="ECO:0000313" key="3">
    <source>
        <dbReference type="Proteomes" id="UP001156691"/>
    </source>
</evidence>
<proteinExistence type="predicted"/>
<gene>
    <name evidence="2" type="ORF">GCM10010862_12850</name>
</gene>
<dbReference type="Pfam" id="PF12697">
    <property type="entry name" value="Abhydrolase_6"/>
    <property type="match status" value="1"/>
</dbReference>
<dbReference type="PANTHER" id="PTHR43433:SF5">
    <property type="entry name" value="AB HYDROLASE-1 DOMAIN-CONTAINING PROTEIN"/>
    <property type="match status" value="1"/>
</dbReference>
<dbReference type="Proteomes" id="UP001156691">
    <property type="component" value="Unassembled WGS sequence"/>
</dbReference>
<name>A0ABQ5W2I3_9HYPH</name>
<dbReference type="InterPro" id="IPR029058">
    <property type="entry name" value="AB_hydrolase_fold"/>
</dbReference>
<comment type="caution">
    <text evidence="2">The sequence shown here is derived from an EMBL/GenBank/DDBJ whole genome shotgun (WGS) entry which is preliminary data.</text>
</comment>
<dbReference type="InterPro" id="IPR000073">
    <property type="entry name" value="AB_hydrolase_1"/>
</dbReference>